<evidence type="ECO:0000256" key="1">
    <source>
        <dbReference type="SAM" id="MobiDB-lite"/>
    </source>
</evidence>
<dbReference type="InterPro" id="IPR002557">
    <property type="entry name" value="Chitin-bd_dom"/>
</dbReference>
<feature type="region of interest" description="Disordered" evidence="1">
    <location>
        <begin position="86"/>
        <end position="632"/>
    </location>
</feature>
<dbReference type="CDD" id="cd00866">
    <property type="entry name" value="PEBP_euk"/>
    <property type="match status" value="1"/>
</dbReference>
<feature type="compositionally biased region" description="Polar residues" evidence="1">
    <location>
        <begin position="549"/>
        <end position="571"/>
    </location>
</feature>
<comment type="caution">
    <text evidence="4">The sequence shown here is derived from an EMBL/GenBank/DDBJ whole genome shotgun (WGS) entry which is preliminary data.</text>
</comment>
<evidence type="ECO:0000313" key="4">
    <source>
        <dbReference type="EMBL" id="KAL1501886.1"/>
    </source>
</evidence>
<feature type="compositionally biased region" description="Polar residues" evidence="1">
    <location>
        <begin position="474"/>
        <end position="495"/>
    </location>
</feature>
<dbReference type="SMART" id="SM00494">
    <property type="entry name" value="ChtBD2"/>
    <property type="match status" value="3"/>
</dbReference>
<name>A0ABD1ESZ6_HYPHA</name>
<feature type="domain" description="Chitin-binding type-2" evidence="3">
    <location>
        <begin position="639"/>
        <end position="696"/>
    </location>
</feature>
<dbReference type="EMBL" id="JBDJPC010000005">
    <property type="protein sequence ID" value="KAL1501886.1"/>
    <property type="molecule type" value="Genomic_DNA"/>
</dbReference>
<dbReference type="PROSITE" id="PS50940">
    <property type="entry name" value="CHIT_BIND_II"/>
    <property type="match status" value="3"/>
</dbReference>
<feature type="compositionally biased region" description="Polar residues" evidence="1">
    <location>
        <begin position="204"/>
        <end position="229"/>
    </location>
</feature>
<gene>
    <name evidence="4" type="ORF">ABEB36_007126</name>
</gene>
<dbReference type="PANTHER" id="PTHR11362">
    <property type="entry name" value="PHOSPHATIDYLETHANOLAMINE-BINDING PROTEIN"/>
    <property type="match status" value="1"/>
</dbReference>
<feature type="compositionally biased region" description="Low complexity" evidence="1">
    <location>
        <begin position="107"/>
        <end position="120"/>
    </location>
</feature>
<dbReference type="InterPro" id="IPR036508">
    <property type="entry name" value="Chitin-bd_dom_sf"/>
</dbReference>
<feature type="compositionally biased region" description="Polar residues" evidence="1">
    <location>
        <begin position="166"/>
        <end position="187"/>
    </location>
</feature>
<feature type="compositionally biased region" description="Low complexity" evidence="1">
    <location>
        <begin position="265"/>
        <end position="290"/>
    </location>
</feature>
<dbReference type="SUPFAM" id="SSF57625">
    <property type="entry name" value="Invertebrate chitin-binding proteins"/>
    <property type="match status" value="3"/>
</dbReference>
<feature type="compositionally biased region" description="Basic and acidic residues" evidence="1">
    <location>
        <begin position="345"/>
        <end position="354"/>
    </location>
</feature>
<dbReference type="InterPro" id="IPR035810">
    <property type="entry name" value="PEBP_euk"/>
</dbReference>
<feature type="compositionally biased region" description="Polar residues" evidence="1">
    <location>
        <begin position="242"/>
        <end position="264"/>
    </location>
</feature>
<evidence type="ECO:0000313" key="5">
    <source>
        <dbReference type="Proteomes" id="UP001566132"/>
    </source>
</evidence>
<feature type="compositionally biased region" description="Polar residues" evidence="1">
    <location>
        <begin position="308"/>
        <end position="317"/>
    </location>
</feature>
<feature type="compositionally biased region" description="Polar residues" evidence="1">
    <location>
        <begin position="513"/>
        <end position="534"/>
    </location>
</feature>
<proteinExistence type="predicted"/>
<dbReference type="InterPro" id="IPR008914">
    <property type="entry name" value="PEBP"/>
</dbReference>
<accession>A0ABD1ESZ6</accession>
<reference evidence="4 5" key="1">
    <citation type="submission" date="2024-05" db="EMBL/GenBank/DDBJ databases">
        <title>Genetic variation in Jamaican populations of the coffee berry borer (Hypothenemus hampei).</title>
        <authorList>
            <person name="Errbii M."/>
            <person name="Myrie A."/>
        </authorList>
    </citation>
    <scope>NUCLEOTIDE SEQUENCE [LARGE SCALE GENOMIC DNA]</scope>
    <source>
        <strain evidence="4">JA-Hopewell-2020-01-JO</strain>
        <tissue evidence="4">Whole body</tissue>
    </source>
</reference>
<dbReference type="Gene3D" id="2.170.140.10">
    <property type="entry name" value="Chitin binding domain"/>
    <property type="match status" value="3"/>
</dbReference>
<feature type="chain" id="PRO_5044776794" description="Chitin-binding type-2 domain-containing protein" evidence="2">
    <location>
        <begin position="21"/>
        <end position="970"/>
    </location>
</feature>
<feature type="compositionally biased region" description="Low complexity" evidence="1">
    <location>
        <begin position="428"/>
        <end position="445"/>
    </location>
</feature>
<sequence>MWSFIIFAMILTLMSGPCRSQDEQLTLEECFDKYDRGIYPHPDDCTKFLSCASTEPLDCPAGLHFNPTEFVCDWAANAGCMKVTTPIPSDSPESQTDDINKNTPNLSDTSESPEVTSSPSNNRVPETDKSSEAPGTSPKSTDTQKSGSPTDSPQTTKNPLDKPNENPVTNPKLSTSQGNEETTSPEINKSPETTTKPEETTPKDSSTSGSDKPSETATKPSSPLESNKPTEPVETTPKESEQTTPKNASSPESVKPSQTTSNPTETTPKDSSSSGSDKPSETTTKPSSPSESDKPTQSVETTPKESEQTTPKDSTPPGTDKPSESTTKPLNPLESDKPTGPTEITPKESEHTTPKDSSSPDTNKPAETTTKPSNPSESDKQTQPVETTPKESEQTTPKDSTPPGSVKPEITTRPTAAVETTPKNSEQTTPKDSSSPGSDKPSESTTKPLNPLESDKPTGPTEITPKESEHTTPKDSSSPDTNKPAETTTKPSNPSESDKPTQPVETTPKESEQTTPKDSTPPGSVKPSETTVKSTKAAGEPFEIETTPMEPSNVFQLSSEPPNLISESTPELDSVKPNVPTETECDIENAKQGSCQSPKEIDSPAVDLGSRFKETTSYPDTDRREPLTESPELPDTLNWQACLHQHKFGIFAHPSDPTKFYICTKSTPREMTCPQGLEFDSASYGCDRPKTPTSAPPPMLNLQECLFQHKNGLFSHPTDCTKFYACSKRGPIEMFCPGGLHFNPMKLVCDWPSRHCISPEARTRDQIFRAMKADKITPDLVDRCPEKLAEVAFPSGGQVNLGKELTPSQTLQPPSIYWQADQQSFYTLCMVDPDGPRTTDSKPNIWNHWTVGNIPGNKISQGQPLVEYLPPCPQQNTPLHRYTYMIYKQPRRINFSEPKIPATSYQNREGFSMRRFAEKYQLGQPIAGNYFKCRYDRSVPNILERIGYKPNLSMVRPGHRSYSYSFSFRG</sequence>
<feature type="compositionally biased region" description="Polar residues" evidence="1">
    <location>
        <begin position="355"/>
        <end position="386"/>
    </location>
</feature>
<feature type="compositionally biased region" description="Polar residues" evidence="1">
    <location>
        <begin position="133"/>
        <end position="158"/>
    </location>
</feature>
<feature type="compositionally biased region" description="Basic and acidic residues" evidence="1">
    <location>
        <begin position="610"/>
        <end position="627"/>
    </location>
</feature>
<dbReference type="Pfam" id="PF01607">
    <property type="entry name" value="CBM_14"/>
    <property type="match status" value="3"/>
</dbReference>
<feature type="domain" description="Chitin-binding type-2" evidence="3">
    <location>
        <begin position="27"/>
        <end position="82"/>
    </location>
</feature>
<feature type="compositionally biased region" description="Basic and acidic residues" evidence="1">
    <location>
        <begin position="464"/>
        <end position="473"/>
    </location>
</feature>
<feature type="domain" description="Chitin-binding type-2" evidence="3">
    <location>
        <begin position="702"/>
        <end position="758"/>
    </location>
</feature>
<protein>
    <recommendedName>
        <fullName evidence="3">Chitin-binding type-2 domain-containing protein</fullName>
    </recommendedName>
</protein>
<evidence type="ECO:0000256" key="2">
    <source>
        <dbReference type="SAM" id="SignalP"/>
    </source>
</evidence>
<dbReference type="Gene3D" id="3.90.280.10">
    <property type="entry name" value="PEBP-like"/>
    <property type="match status" value="1"/>
</dbReference>
<dbReference type="InterPro" id="IPR036610">
    <property type="entry name" value="PEBP-like_sf"/>
</dbReference>
<organism evidence="4 5">
    <name type="scientific">Hypothenemus hampei</name>
    <name type="common">Coffee berry borer</name>
    <dbReference type="NCBI Taxonomy" id="57062"/>
    <lineage>
        <taxon>Eukaryota</taxon>
        <taxon>Metazoa</taxon>
        <taxon>Ecdysozoa</taxon>
        <taxon>Arthropoda</taxon>
        <taxon>Hexapoda</taxon>
        <taxon>Insecta</taxon>
        <taxon>Pterygota</taxon>
        <taxon>Neoptera</taxon>
        <taxon>Endopterygota</taxon>
        <taxon>Coleoptera</taxon>
        <taxon>Polyphaga</taxon>
        <taxon>Cucujiformia</taxon>
        <taxon>Curculionidae</taxon>
        <taxon>Scolytinae</taxon>
        <taxon>Hypothenemus</taxon>
    </lineage>
</organism>
<feature type="signal peptide" evidence="2">
    <location>
        <begin position="1"/>
        <end position="20"/>
    </location>
</feature>
<dbReference type="AlphaFoldDB" id="A0ABD1ESZ6"/>
<dbReference type="Pfam" id="PF01161">
    <property type="entry name" value="PBP"/>
    <property type="match status" value="1"/>
</dbReference>
<dbReference type="SUPFAM" id="SSF49777">
    <property type="entry name" value="PEBP-like"/>
    <property type="match status" value="1"/>
</dbReference>
<dbReference type="PANTHER" id="PTHR11362:SF82">
    <property type="entry name" value="PHOSPHATIDYLETHANOLAMINE-BINDING PROTEIN 4"/>
    <property type="match status" value="1"/>
</dbReference>
<feature type="compositionally biased region" description="Polar residues" evidence="1">
    <location>
        <begin position="394"/>
        <end position="403"/>
    </location>
</feature>
<keyword evidence="5" id="KW-1185">Reference proteome</keyword>
<dbReference type="Proteomes" id="UP001566132">
    <property type="component" value="Unassembled WGS sequence"/>
</dbReference>
<keyword evidence="2" id="KW-0732">Signal</keyword>
<evidence type="ECO:0000259" key="3">
    <source>
        <dbReference type="PROSITE" id="PS50940"/>
    </source>
</evidence>